<keyword evidence="2 5" id="KW-0812">Transmembrane</keyword>
<dbReference type="PANTHER" id="PTHR43027">
    <property type="entry name" value="DOXORUBICIN RESISTANCE ABC TRANSPORTER PERMEASE PROTEIN DRRC-RELATED"/>
    <property type="match status" value="1"/>
</dbReference>
<dbReference type="InterPro" id="IPR052902">
    <property type="entry name" value="ABC-2_transporter"/>
</dbReference>
<keyword evidence="4 5" id="KW-0472">Membrane</keyword>
<dbReference type="Pfam" id="PF12698">
    <property type="entry name" value="ABC2_membrane_3"/>
    <property type="match status" value="1"/>
</dbReference>
<proteinExistence type="predicted"/>
<evidence type="ECO:0000256" key="3">
    <source>
        <dbReference type="ARBA" id="ARBA00022989"/>
    </source>
</evidence>
<dbReference type="PANTHER" id="PTHR43027:SF1">
    <property type="entry name" value="DOXORUBICIN RESISTANCE ABC TRANSPORTER PERMEASE PROTEIN DRRC-RELATED"/>
    <property type="match status" value="1"/>
</dbReference>
<gene>
    <name evidence="7" type="ORF">EDC19_1796</name>
</gene>
<dbReference type="OrthoDB" id="1655516at2"/>
<sequence>MKHFISHNFHRLFNKKHYIILSFVMILVSIFMSIHFSSTHTTKVRIAVVTEHEDWGEPLEGVQITMMKESPPRSQLVLGQYDGVIIEQDNGEYGIETIKNNAFKTMLKEMVENPKSFMVTPEQTRGFGTNVIGYLLMVILFQSMLFMFVFAEDIQFKQIERIAKAPVSLTEYILSHFIAVFILIFVPVLSFLIVAKGILGLDIGLSLWQYGYLIGVMTILGVAFAMFIHSLVKGLDTANMVGSSIVILTTILSGSFYAFERGNELFNKILWVLPQKTFLNFVQNVEEGMGYDTMVFQIMYVWVVAVCFLMVTIKKIKKDYILGKS</sequence>
<keyword evidence="8" id="KW-1185">Reference proteome</keyword>
<evidence type="ECO:0000259" key="6">
    <source>
        <dbReference type="Pfam" id="PF12698"/>
    </source>
</evidence>
<evidence type="ECO:0000256" key="5">
    <source>
        <dbReference type="SAM" id="Phobius"/>
    </source>
</evidence>
<name>A0A4R1MMX3_9FIRM</name>
<evidence type="ECO:0000256" key="2">
    <source>
        <dbReference type="ARBA" id="ARBA00022692"/>
    </source>
</evidence>
<comment type="caution">
    <text evidence="7">The sequence shown here is derived from an EMBL/GenBank/DDBJ whole genome shotgun (WGS) entry which is preliminary data.</text>
</comment>
<dbReference type="Proteomes" id="UP000294545">
    <property type="component" value="Unassembled WGS sequence"/>
</dbReference>
<comment type="subcellular location">
    <subcellularLocation>
        <location evidence="1">Membrane</location>
        <topology evidence="1">Multi-pass membrane protein</topology>
    </subcellularLocation>
</comment>
<dbReference type="GO" id="GO:0140359">
    <property type="term" value="F:ABC-type transporter activity"/>
    <property type="evidence" value="ECO:0007669"/>
    <property type="project" value="InterPro"/>
</dbReference>
<feature type="transmembrane region" description="Helical" evidence="5">
    <location>
        <begin position="294"/>
        <end position="313"/>
    </location>
</feature>
<feature type="transmembrane region" description="Helical" evidence="5">
    <location>
        <begin position="172"/>
        <end position="195"/>
    </location>
</feature>
<evidence type="ECO:0000256" key="4">
    <source>
        <dbReference type="ARBA" id="ARBA00023136"/>
    </source>
</evidence>
<evidence type="ECO:0000313" key="8">
    <source>
        <dbReference type="Proteomes" id="UP000294545"/>
    </source>
</evidence>
<protein>
    <submittedName>
        <fullName evidence="7">ABC-2 type transport system permease protein</fullName>
    </submittedName>
</protein>
<evidence type="ECO:0000256" key="1">
    <source>
        <dbReference type="ARBA" id="ARBA00004141"/>
    </source>
</evidence>
<feature type="domain" description="ABC-2 type transporter transmembrane" evidence="6">
    <location>
        <begin position="64"/>
        <end position="313"/>
    </location>
</feature>
<dbReference type="AlphaFoldDB" id="A0A4R1MMX3"/>
<feature type="transmembrane region" description="Helical" evidence="5">
    <location>
        <begin position="18"/>
        <end position="36"/>
    </location>
</feature>
<keyword evidence="3 5" id="KW-1133">Transmembrane helix</keyword>
<feature type="transmembrane region" description="Helical" evidence="5">
    <location>
        <begin position="207"/>
        <end position="228"/>
    </location>
</feature>
<dbReference type="EMBL" id="SMGQ01000013">
    <property type="protein sequence ID" value="TCK92644.1"/>
    <property type="molecule type" value="Genomic_DNA"/>
</dbReference>
<evidence type="ECO:0000313" key="7">
    <source>
        <dbReference type="EMBL" id="TCK92644.1"/>
    </source>
</evidence>
<organism evidence="7 8">
    <name type="scientific">Natranaerovirga hydrolytica</name>
    <dbReference type="NCBI Taxonomy" id="680378"/>
    <lineage>
        <taxon>Bacteria</taxon>
        <taxon>Bacillati</taxon>
        <taxon>Bacillota</taxon>
        <taxon>Clostridia</taxon>
        <taxon>Lachnospirales</taxon>
        <taxon>Natranaerovirgaceae</taxon>
        <taxon>Natranaerovirga</taxon>
    </lineage>
</organism>
<feature type="transmembrane region" description="Helical" evidence="5">
    <location>
        <begin position="240"/>
        <end position="259"/>
    </location>
</feature>
<dbReference type="RefSeq" id="WP_132282511.1">
    <property type="nucleotide sequence ID" value="NZ_SMGQ01000013.1"/>
</dbReference>
<dbReference type="InterPro" id="IPR013525">
    <property type="entry name" value="ABC2_TM"/>
</dbReference>
<reference evidence="7 8" key="1">
    <citation type="submission" date="2019-03" db="EMBL/GenBank/DDBJ databases">
        <title>Genomic Encyclopedia of Type Strains, Phase IV (KMG-IV): sequencing the most valuable type-strain genomes for metagenomic binning, comparative biology and taxonomic classification.</title>
        <authorList>
            <person name="Goeker M."/>
        </authorList>
    </citation>
    <scope>NUCLEOTIDE SEQUENCE [LARGE SCALE GENOMIC DNA]</scope>
    <source>
        <strain evidence="7 8">DSM 24176</strain>
    </source>
</reference>
<dbReference type="GO" id="GO:0016020">
    <property type="term" value="C:membrane"/>
    <property type="evidence" value="ECO:0007669"/>
    <property type="project" value="UniProtKB-SubCell"/>
</dbReference>
<accession>A0A4R1MMX3</accession>
<feature type="transmembrane region" description="Helical" evidence="5">
    <location>
        <begin position="131"/>
        <end position="151"/>
    </location>
</feature>